<reference evidence="2" key="1">
    <citation type="submission" date="2020-11" db="EMBL/GenBank/DDBJ databases">
        <authorList>
            <person name="Tran Van P."/>
        </authorList>
    </citation>
    <scope>NUCLEOTIDE SEQUENCE</scope>
</reference>
<evidence type="ECO:0000256" key="1">
    <source>
        <dbReference type="SAM" id="MobiDB-lite"/>
    </source>
</evidence>
<feature type="region of interest" description="Disordered" evidence="1">
    <location>
        <begin position="114"/>
        <end position="140"/>
    </location>
</feature>
<accession>A0A7R9B7N4</accession>
<proteinExistence type="predicted"/>
<dbReference type="EMBL" id="OC007254">
    <property type="protein sequence ID" value="CAD7266588.1"/>
    <property type="molecule type" value="Genomic_DNA"/>
</dbReference>
<sequence length="201" mass="22575">MAHYTLVQLKCRDAFVDTPAFPAPFAGLGLPSQKDICILQSLDILITILNSCRKSFFYSTVQDISAVACIRFYQVRTALRVSPKLPVKIEVNLPRNQHPFKAPLHTRRQSTTTFHSEHQGTETYPVPRNVGPKESHTHKPMTSYISAKNSLFLLFILSAPIVPYPNTPDNLNLQPLPRNLLLHTPSLHSPEIPTVLQLLCS</sequence>
<dbReference type="AlphaFoldDB" id="A0A7R9B7N4"/>
<protein>
    <submittedName>
        <fullName evidence="2">Uncharacterized protein</fullName>
    </submittedName>
</protein>
<evidence type="ECO:0000313" key="2">
    <source>
        <dbReference type="EMBL" id="CAD7266588.1"/>
    </source>
</evidence>
<name>A0A7R9B7N4_TIMSH</name>
<gene>
    <name evidence="2" type="ORF">TSIB3V08_LOCUS10604</name>
</gene>
<organism evidence="2">
    <name type="scientific">Timema shepardi</name>
    <name type="common">Walking stick</name>
    <dbReference type="NCBI Taxonomy" id="629360"/>
    <lineage>
        <taxon>Eukaryota</taxon>
        <taxon>Metazoa</taxon>
        <taxon>Ecdysozoa</taxon>
        <taxon>Arthropoda</taxon>
        <taxon>Hexapoda</taxon>
        <taxon>Insecta</taxon>
        <taxon>Pterygota</taxon>
        <taxon>Neoptera</taxon>
        <taxon>Polyneoptera</taxon>
        <taxon>Phasmatodea</taxon>
        <taxon>Timematodea</taxon>
        <taxon>Timematoidea</taxon>
        <taxon>Timematidae</taxon>
        <taxon>Timema</taxon>
    </lineage>
</organism>